<protein>
    <submittedName>
        <fullName evidence="7">Sodium:phosphate symporter</fullName>
    </submittedName>
</protein>
<dbReference type="InParanoid" id="W0DZ22"/>
<sequence>MTRLSIQQILLMTLILSLFSLMIWSQNFTQVAAGVALFLFGMTLLENGFKALSGGILERILKVSTARQSQSVAFGLASTTLMQSSSLVSLITVSFVSAQMITLAAGIGIIMGANLGTTTGAWLMAGFGLKVDIAAYALPLLVIGVLLQLQKGQKLRGLGAILLGIAFLFLGIHYMKLGFESLQGTFDLSAYAMTGLLGVLVFTLIGMIITTIMQSSHASLLIIISALATGQVSYENALALAIGANLGSTITIVIGAMAANAWGKRLAWSHVIFNVGTAVIAIGFINVFIWLVDGLAGLLGITPDNYLLKLALFHTLFNLTGVLLLWPFVPKLADGLTRWVSEKQVAREQPRYVLPSALSSGDTARQAVALEVGHLFDNSFGLIAQGLGLRRSVIESEESLTTAVQNTRRFMPLDLDGDYEQKVKNLHNAIVEFIGQAQQQSLPESVTENLYQLRRASLNSVQAVKAIKHMHKNLVRYGVSDQAAVRQKYDMMRITLAKLLRALRRQMQADKPLPSDQMAAFFSHWQQQIDDTSRQVQAGLDQDIRQRALSAHIATSIMNDEMYWRGLANHLLLAMQLFNEAQKSSNQPQNQGDLDAVAPTF</sequence>
<evidence type="ECO:0000256" key="5">
    <source>
        <dbReference type="ARBA" id="ARBA00023136"/>
    </source>
</evidence>
<keyword evidence="4 6" id="KW-1133">Transmembrane helix</keyword>
<dbReference type="PANTHER" id="PTHR10010">
    <property type="entry name" value="SOLUTE CARRIER FAMILY 34 SODIUM PHOSPHATE , MEMBER 2-RELATED"/>
    <property type="match status" value="1"/>
</dbReference>
<dbReference type="Pfam" id="PF02690">
    <property type="entry name" value="Na_Pi_cotrans"/>
    <property type="match status" value="2"/>
</dbReference>
<name>W0DZ22_9GAMM</name>
<proteinExistence type="predicted"/>
<keyword evidence="8" id="KW-1185">Reference proteome</keyword>
<dbReference type="FunCoup" id="W0DZ22">
    <property type="interactions" value="48"/>
</dbReference>
<dbReference type="EMBL" id="CP007030">
    <property type="protein sequence ID" value="AHF02111.1"/>
    <property type="molecule type" value="Genomic_DNA"/>
</dbReference>
<feature type="transmembrane region" description="Helical" evidence="6">
    <location>
        <begin position="271"/>
        <end position="291"/>
    </location>
</feature>
<evidence type="ECO:0000256" key="6">
    <source>
        <dbReference type="SAM" id="Phobius"/>
    </source>
</evidence>
<dbReference type="AlphaFoldDB" id="W0DZ22"/>
<dbReference type="GO" id="GO:0005886">
    <property type="term" value="C:plasma membrane"/>
    <property type="evidence" value="ECO:0007669"/>
    <property type="project" value="UniProtKB-SubCell"/>
</dbReference>
<dbReference type="Proteomes" id="UP000005380">
    <property type="component" value="Chromosome"/>
</dbReference>
<gene>
    <name evidence="7" type="ORF">THIAE_10360</name>
</gene>
<reference evidence="7 8" key="1">
    <citation type="submission" date="2013-12" db="EMBL/GenBank/DDBJ databases">
        <authorList>
            <consortium name="DOE Joint Genome Institute"/>
            <person name="Kappler U."/>
            <person name="Huntemann M."/>
            <person name="Han J."/>
            <person name="Chen A."/>
            <person name="Kyrpides N."/>
            <person name="Mavromatis K."/>
            <person name="Markowitz V."/>
            <person name="Palaniappan K."/>
            <person name="Ivanova N."/>
            <person name="Schaumberg A."/>
            <person name="Pati A."/>
            <person name="Liolios K."/>
            <person name="Nordberg H.P."/>
            <person name="Cantor M.N."/>
            <person name="Hua S.X."/>
            <person name="Woyke T."/>
        </authorList>
    </citation>
    <scope>NUCLEOTIDE SEQUENCE [LARGE SCALE GENOMIC DNA]</scope>
    <source>
        <strain evidence="8">AL2</strain>
    </source>
</reference>
<feature type="transmembrane region" description="Helical" evidence="6">
    <location>
        <begin position="240"/>
        <end position="259"/>
    </location>
</feature>
<dbReference type="GO" id="GO:0044341">
    <property type="term" value="P:sodium-dependent phosphate transport"/>
    <property type="evidence" value="ECO:0007669"/>
    <property type="project" value="InterPro"/>
</dbReference>
<feature type="transmembrane region" description="Helical" evidence="6">
    <location>
        <begin position="157"/>
        <end position="176"/>
    </location>
</feature>
<feature type="transmembrane region" description="Helical" evidence="6">
    <location>
        <begin position="133"/>
        <end position="150"/>
    </location>
</feature>
<evidence type="ECO:0000256" key="1">
    <source>
        <dbReference type="ARBA" id="ARBA00004651"/>
    </source>
</evidence>
<evidence type="ECO:0000313" key="7">
    <source>
        <dbReference type="EMBL" id="AHF02111.1"/>
    </source>
</evidence>
<keyword evidence="5 6" id="KW-0472">Membrane</keyword>
<comment type="subcellular location">
    <subcellularLocation>
        <location evidence="1">Cell membrane</location>
        <topology evidence="1">Multi-pass membrane protein</topology>
    </subcellularLocation>
</comment>
<organism evidence="7 8">
    <name type="scientific">Thiomicrospira aerophila AL3</name>
    <dbReference type="NCBI Taxonomy" id="717772"/>
    <lineage>
        <taxon>Bacteria</taxon>
        <taxon>Pseudomonadati</taxon>
        <taxon>Pseudomonadota</taxon>
        <taxon>Gammaproteobacteria</taxon>
        <taxon>Thiotrichales</taxon>
        <taxon>Piscirickettsiaceae</taxon>
        <taxon>Thiomicrospira</taxon>
    </lineage>
</organism>
<evidence type="ECO:0000256" key="3">
    <source>
        <dbReference type="ARBA" id="ARBA00022692"/>
    </source>
</evidence>
<dbReference type="KEGG" id="tao:THIAE_10360"/>
<dbReference type="HOGENOM" id="CLU_025623_1_0_6"/>
<keyword evidence="2" id="KW-1003">Cell membrane</keyword>
<dbReference type="GO" id="GO:0005436">
    <property type="term" value="F:sodium:phosphate symporter activity"/>
    <property type="evidence" value="ECO:0007669"/>
    <property type="project" value="InterPro"/>
</dbReference>
<feature type="transmembrane region" description="Helical" evidence="6">
    <location>
        <begin position="188"/>
        <end position="209"/>
    </location>
</feature>
<keyword evidence="3 6" id="KW-0812">Transmembrane</keyword>
<evidence type="ECO:0000256" key="2">
    <source>
        <dbReference type="ARBA" id="ARBA00022475"/>
    </source>
</evidence>
<evidence type="ECO:0000313" key="8">
    <source>
        <dbReference type="Proteomes" id="UP000005380"/>
    </source>
</evidence>
<dbReference type="InterPro" id="IPR003841">
    <property type="entry name" value="Na/Pi_transpt"/>
</dbReference>
<feature type="transmembrane region" description="Helical" evidence="6">
    <location>
        <begin position="87"/>
        <end position="113"/>
    </location>
</feature>
<feature type="transmembrane region" description="Helical" evidence="6">
    <location>
        <begin position="311"/>
        <end position="329"/>
    </location>
</feature>
<dbReference type="eggNOG" id="COG1283">
    <property type="taxonomic scope" value="Bacteria"/>
</dbReference>
<dbReference type="STRING" id="717772.THIAE_10360"/>
<feature type="transmembrane region" description="Helical" evidence="6">
    <location>
        <begin position="31"/>
        <end position="49"/>
    </location>
</feature>
<feature type="transmembrane region" description="Helical" evidence="6">
    <location>
        <begin position="9"/>
        <end position="25"/>
    </location>
</feature>
<dbReference type="NCBIfam" id="NF037997">
    <property type="entry name" value="Na_Pi_symport"/>
    <property type="match status" value="1"/>
</dbReference>
<dbReference type="RefSeq" id="WP_006460080.1">
    <property type="nucleotide sequence ID" value="NZ_CP007030.1"/>
</dbReference>
<evidence type="ECO:0000256" key="4">
    <source>
        <dbReference type="ARBA" id="ARBA00022989"/>
    </source>
</evidence>
<dbReference type="PANTHER" id="PTHR10010:SF46">
    <property type="entry name" value="SODIUM-DEPENDENT PHOSPHATE TRANSPORT PROTEIN 2B"/>
    <property type="match status" value="1"/>
</dbReference>
<accession>W0DZ22</accession>